<protein>
    <submittedName>
        <fullName evidence="1">Uncharacterized protein</fullName>
    </submittedName>
</protein>
<reference evidence="1" key="1">
    <citation type="submission" date="2022-07" db="EMBL/GenBank/DDBJ databases">
        <title>Genome Sequence of Leucocoprinus birnbaumii.</title>
        <authorList>
            <person name="Buettner E."/>
        </authorList>
    </citation>
    <scope>NUCLEOTIDE SEQUENCE</scope>
    <source>
        <strain evidence="1">VT141</strain>
    </source>
</reference>
<dbReference type="Proteomes" id="UP001213000">
    <property type="component" value="Unassembled WGS sequence"/>
</dbReference>
<dbReference type="AlphaFoldDB" id="A0AAD5VNG1"/>
<sequence length="111" mass="12330">MGRKTWSCVGCIHKKGKCHLPVASGLPHAELLRQQVEASRENGDLLRELLGVVMEQTTLIRELLEETKEIRVESRKSGKLTRSYIQDGVDSVTKSVIDIGDRLMLNGNAST</sequence>
<comment type="caution">
    <text evidence="1">The sequence shown here is derived from an EMBL/GenBank/DDBJ whole genome shotgun (WGS) entry which is preliminary data.</text>
</comment>
<evidence type="ECO:0000313" key="2">
    <source>
        <dbReference type="Proteomes" id="UP001213000"/>
    </source>
</evidence>
<evidence type="ECO:0000313" key="1">
    <source>
        <dbReference type="EMBL" id="KAJ3560358.1"/>
    </source>
</evidence>
<gene>
    <name evidence="1" type="ORF">NP233_g10893</name>
</gene>
<organism evidence="1 2">
    <name type="scientific">Leucocoprinus birnbaumii</name>
    <dbReference type="NCBI Taxonomy" id="56174"/>
    <lineage>
        <taxon>Eukaryota</taxon>
        <taxon>Fungi</taxon>
        <taxon>Dikarya</taxon>
        <taxon>Basidiomycota</taxon>
        <taxon>Agaricomycotina</taxon>
        <taxon>Agaricomycetes</taxon>
        <taxon>Agaricomycetidae</taxon>
        <taxon>Agaricales</taxon>
        <taxon>Agaricineae</taxon>
        <taxon>Agaricaceae</taxon>
        <taxon>Leucocoprinus</taxon>
    </lineage>
</organism>
<keyword evidence="2" id="KW-1185">Reference proteome</keyword>
<accession>A0AAD5VNG1</accession>
<dbReference type="EMBL" id="JANIEX010001187">
    <property type="protein sequence ID" value="KAJ3560358.1"/>
    <property type="molecule type" value="Genomic_DNA"/>
</dbReference>
<proteinExistence type="predicted"/>
<name>A0AAD5VNG1_9AGAR</name>